<dbReference type="SUPFAM" id="SSF53335">
    <property type="entry name" value="S-adenosyl-L-methionine-dependent methyltransferases"/>
    <property type="match status" value="1"/>
</dbReference>
<dbReference type="OrthoDB" id="9782855at2"/>
<dbReference type="InterPro" id="IPR050723">
    <property type="entry name" value="CFA/CMAS"/>
</dbReference>
<protein>
    <submittedName>
        <fullName evidence="1">Cyclopropane-fatty-acyl-phospholipid synthase</fullName>
        <ecNumber evidence="1">2.1.1.79</ecNumber>
    </submittedName>
</protein>
<dbReference type="InterPro" id="IPR010775">
    <property type="entry name" value="DUF1365"/>
</dbReference>
<dbReference type="AlphaFoldDB" id="D6Z122"/>
<keyword evidence="1" id="KW-0489">Methyltransferase</keyword>
<dbReference type="CDD" id="cd02440">
    <property type="entry name" value="AdoMet_MTases"/>
    <property type="match status" value="1"/>
</dbReference>
<dbReference type="STRING" id="589865.DaAHT2_2621"/>
<dbReference type="PANTHER" id="PTHR43667">
    <property type="entry name" value="CYCLOPROPANE-FATTY-ACYL-PHOSPHOLIPID SYNTHASE"/>
    <property type="match status" value="1"/>
</dbReference>
<dbReference type="PANTHER" id="PTHR43667:SF2">
    <property type="entry name" value="FATTY ACID C-METHYL TRANSFERASE"/>
    <property type="match status" value="1"/>
</dbReference>
<proteinExistence type="predicted"/>
<accession>D6Z122</accession>
<dbReference type="GO" id="GO:0008825">
    <property type="term" value="F:cyclopropane-fatty-acyl-phospholipid synthase activity"/>
    <property type="evidence" value="ECO:0007669"/>
    <property type="project" value="UniProtKB-EC"/>
</dbReference>
<dbReference type="Pfam" id="PF02353">
    <property type="entry name" value="CMAS"/>
    <property type="match status" value="1"/>
</dbReference>
<sequence>MNSRVVPVRISHERYKNKNHSFDYRSMVFILDLDELQNIDHSSKLFGLNRFRLFSIFDHDYLAVGPEAIREKLKELLKSSTSFSLSSEDRVVLLASARVFGHVFNPVSFYFIYSASGKLLLIAAEVNNTFGDKHLYLLENQQEQQDFPVKYKTAKAFHVSPFFEMSGEYSFSFSDIRKELDISIMLSSNGGKALQARMRQLAAPKELKDFNLLKTWLHHPLAPNLTYPRIIRQAISLYFLKGLPVFPRPEPSSPMTIRTMRQKTTLLDRVARKLVLANFKKIRKGRLEIQMPDNSVLVFQGNEPGPACRMIVHDPLFFRQLLKGEDVGLGEAYTRGMWSADNLTELLELLVMNMNYLSYLEDWGFWGRSLHKIMMPARKMIPDNDPKGSRKNVRAHYDLSNDFFSSFLDPGMTYSCAVFENPQLYKMGAKTPDDLDLQKAQERKYALVAEAAGIKAGQDVIEIGCGWGEFAIFMARNYGCRVHAVTISQKQHQHVEQRVKSQGLSNRINVILEDYRKLSGQYDALVSIEALEAVGHKYHPDFFRTVDRLLKPGGLACLQTITILDQRYEAYRKTRDWISSHIFPGGLLPSLNRITEVLARETSLVISGINDIGAHYGPTLAAWRRRFLENWEDISRLGFDDGFRRTWLYYFCLCEAAFNQRHIRDLQIVLDRPDYL</sequence>
<dbReference type="Proteomes" id="UP000001508">
    <property type="component" value="Chromosome"/>
</dbReference>
<dbReference type="Gene3D" id="3.40.50.150">
    <property type="entry name" value="Vaccinia Virus protein VP39"/>
    <property type="match status" value="1"/>
</dbReference>
<dbReference type="eggNOG" id="COG2230">
    <property type="taxonomic scope" value="Bacteria"/>
</dbReference>
<organism evidence="1 2">
    <name type="scientific">Desulfurivibrio alkaliphilus (strain DSM 19089 / UNIQEM U267 / AHT2)</name>
    <dbReference type="NCBI Taxonomy" id="589865"/>
    <lineage>
        <taxon>Bacteria</taxon>
        <taxon>Pseudomonadati</taxon>
        <taxon>Thermodesulfobacteriota</taxon>
        <taxon>Desulfobulbia</taxon>
        <taxon>Desulfobulbales</taxon>
        <taxon>Desulfobulbaceae</taxon>
        <taxon>Desulfurivibrio</taxon>
    </lineage>
</organism>
<dbReference type="InterPro" id="IPR029063">
    <property type="entry name" value="SAM-dependent_MTases_sf"/>
</dbReference>
<dbReference type="Pfam" id="PF07103">
    <property type="entry name" value="DUF1365"/>
    <property type="match status" value="1"/>
</dbReference>
<keyword evidence="2" id="KW-1185">Reference proteome</keyword>
<dbReference type="RefSeq" id="WP_013164788.1">
    <property type="nucleotide sequence ID" value="NC_014216.1"/>
</dbReference>
<evidence type="ECO:0000313" key="1">
    <source>
        <dbReference type="EMBL" id="ADH87282.1"/>
    </source>
</evidence>
<reference evidence="2" key="1">
    <citation type="submission" date="2010-02" db="EMBL/GenBank/DDBJ databases">
        <title>Complete sequence of Desulfurivibrio alkaliphilus AHT2.</title>
        <authorList>
            <consortium name="US DOE Joint Genome Institute"/>
            <person name="Pitluck S."/>
            <person name="Chertkov O."/>
            <person name="Detter J.C."/>
            <person name="Han C."/>
            <person name="Tapia R."/>
            <person name="Larimer F."/>
            <person name="Land M."/>
            <person name="Hauser L."/>
            <person name="Kyrpides N."/>
            <person name="Mikhailova N."/>
            <person name="Sorokin D.Y."/>
            <person name="Muyzer G."/>
            <person name="Woyke T."/>
        </authorList>
    </citation>
    <scope>NUCLEOTIDE SEQUENCE [LARGE SCALE GENOMIC DNA]</scope>
    <source>
        <strain evidence="2">DSM 19089 / UNIQEM U267 / AHT2</strain>
    </source>
</reference>
<dbReference type="HOGENOM" id="CLU_406390_0_0_7"/>
<dbReference type="KEGG" id="dak:DaAHT2_2621"/>
<dbReference type="InParanoid" id="D6Z122"/>
<dbReference type="eggNOG" id="COG3496">
    <property type="taxonomic scope" value="Bacteria"/>
</dbReference>
<dbReference type="GO" id="GO:0032259">
    <property type="term" value="P:methylation"/>
    <property type="evidence" value="ECO:0007669"/>
    <property type="project" value="UniProtKB-KW"/>
</dbReference>
<dbReference type="EMBL" id="CP001940">
    <property type="protein sequence ID" value="ADH87282.1"/>
    <property type="molecule type" value="Genomic_DNA"/>
</dbReference>
<evidence type="ECO:0000313" key="2">
    <source>
        <dbReference type="Proteomes" id="UP000001508"/>
    </source>
</evidence>
<gene>
    <name evidence="1" type="ordered locus">DaAHT2_2621</name>
</gene>
<dbReference type="FunCoup" id="D6Z122">
    <property type="interactions" value="265"/>
</dbReference>
<dbReference type="EC" id="2.1.1.79" evidence="1"/>
<keyword evidence="1" id="KW-0808">Transferase</keyword>
<name>D6Z122_DESAT</name>